<dbReference type="AlphaFoldDB" id="A0A135UZE3"/>
<feature type="region of interest" description="Disordered" evidence="5">
    <location>
        <begin position="529"/>
        <end position="563"/>
    </location>
</feature>
<keyword evidence="3" id="KW-0460">Magnesium</keyword>
<feature type="compositionally biased region" description="Basic and acidic residues" evidence="5">
    <location>
        <begin position="537"/>
        <end position="559"/>
    </location>
</feature>
<evidence type="ECO:0000256" key="4">
    <source>
        <dbReference type="ARBA" id="ARBA00023134"/>
    </source>
</evidence>
<feature type="region of interest" description="Disordered" evidence="5">
    <location>
        <begin position="175"/>
        <end position="205"/>
    </location>
</feature>
<keyword evidence="2" id="KW-0547">Nucleotide-binding</keyword>
<dbReference type="GO" id="GO:0046872">
    <property type="term" value="F:metal ion binding"/>
    <property type="evidence" value="ECO:0007669"/>
    <property type="project" value="UniProtKB-KW"/>
</dbReference>
<proteinExistence type="predicted"/>
<evidence type="ECO:0000256" key="5">
    <source>
        <dbReference type="SAM" id="MobiDB-lite"/>
    </source>
</evidence>
<dbReference type="Proteomes" id="UP000070121">
    <property type="component" value="Unassembled WGS sequence"/>
</dbReference>
<dbReference type="Gene3D" id="3.40.50.300">
    <property type="entry name" value="P-loop containing nucleotide triphosphate hydrolases"/>
    <property type="match status" value="1"/>
</dbReference>
<feature type="compositionally biased region" description="Basic and acidic residues" evidence="5">
    <location>
        <begin position="192"/>
        <end position="203"/>
    </location>
</feature>
<evidence type="ECO:0000313" key="7">
    <source>
        <dbReference type="EMBL" id="KXH65788.1"/>
    </source>
</evidence>
<feature type="domain" description="EngB-type G" evidence="6">
    <location>
        <begin position="288"/>
        <end position="483"/>
    </location>
</feature>
<comment type="caution">
    <text evidence="7">The sequence shown here is derived from an EMBL/GenBank/DDBJ whole genome shotgun (WGS) entry which is preliminary data.</text>
</comment>
<keyword evidence="4" id="KW-0342">GTP-binding</keyword>
<dbReference type="OrthoDB" id="391988at2759"/>
<evidence type="ECO:0000256" key="3">
    <source>
        <dbReference type="ARBA" id="ARBA00022842"/>
    </source>
</evidence>
<keyword evidence="8" id="KW-1185">Reference proteome</keyword>
<dbReference type="Pfam" id="PF01926">
    <property type="entry name" value="MMR_HSR1"/>
    <property type="match status" value="1"/>
</dbReference>
<protein>
    <submittedName>
        <fullName evidence="7">Ribosome biogenesis GTP-binding protein YsxC</fullName>
    </submittedName>
</protein>
<dbReference type="PANTHER" id="PTHR46498">
    <property type="entry name" value="GTP-BINDING PROTEIN 8"/>
    <property type="match status" value="1"/>
</dbReference>
<dbReference type="GO" id="GO:0005739">
    <property type="term" value="C:mitochondrion"/>
    <property type="evidence" value="ECO:0007669"/>
    <property type="project" value="TreeGrafter"/>
</dbReference>
<dbReference type="STRING" id="1209931.A0A135UZE3"/>
<dbReference type="CDD" id="cd01876">
    <property type="entry name" value="YihA_EngB"/>
    <property type="match status" value="1"/>
</dbReference>
<dbReference type="SUPFAM" id="SSF52540">
    <property type="entry name" value="P-loop containing nucleoside triphosphate hydrolases"/>
    <property type="match status" value="1"/>
</dbReference>
<dbReference type="InterPro" id="IPR027417">
    <property type="entry name" value="P-loop_NTPase"/>
</dbReference>
<dbReference type="InterPro" id="IPR052279">
    <property type="entry name" value="EngB_GTPase"/>
</dbReference>
<evidence type="ECO:0000313" key="8">
    <source>
        <dbReference type="Proteomes" id="UP000070121"/>
    </source>
</evidence>
<evidence type="ECO:0000259" key="6">
    <source>
        <dbReference type="PROSITE" id="PS51706"/>
    </source>
</evidence>
<dbReference type="PANTHER" id="PTHR46498:SF1">
    <property type="entry name" value="GTP-BINDING PROTEIN 8"/>
    <property type="match status" value="1"/>
</dbReference>
<dbReference type="GO" id="GO:0005525">
    <property type="term" value="F:GTP binding"/>
    <property type="evidence" value="ECO:0007669"/>
    <property type="project" value="UniProtKB-KW"/>
</dbReference>
<feature type="region of interest" description="Disordered" evidence="5">
    <location>
        <begin position="344"/>
        <end position="364"/>
    </location>
</feature>
<evidence type="ECO:0000256" key="1">
    <source>
        <dbReference type="ARBA" id="ARBA00022723"/>
    </source>
</evidence>
<dbReference type="InterPro" id="IPR006073">
    <property type="entry name" value="GTP-bd"/>
</dbReference>
<dbReference type="EMBL" id="JFFI01000819">
    <property type="protein sequence ID" value="KXH65788.1"/>
    <property type="molecule type" value="Genomic_DNA"/>
</dbReference>
<gene>
    <name evidence="7" type="ORF">CSAL01_03376</name>
</gene>
<organism evidence="7 8">
    <name type="scientific">Colletotrichum salicis</name>
    <dbReference type="NCBI Taxonomy" id="1209931"/>
    <lineage>
        <taxon>Eukaryota</taxon>
        <taxon>Fungi</taxon>
        <taxon>Dikarya</taxon>
        <taxon>Ascomycota</taxon>
        <taxon>Pezizomycotina</taxon>
        <taxon>Sordariomycetes</taxon>
        <taxon>Hypocreomycetidae</taxon>
        <taxon>Glomerellales</taxon>
        <taxon>Glomerellaceae</taxon>
        <taxon>Colletotrichum</taxon>
        <taxon>Colletotrichum acutatum species complex</taxon>
    </lineage>
</organism>
<feature type="compositionally biased region" description="Basic and acidic residues" evidence="5">
    <location>
        <begin position="104"/>
        <end position="114"/>
    </location>
</feature>
<accession>A0A135UZE3</accession>
<keyword evidence="1" id="KW-0479">Metal-binding</keyword>
<dbReference type="PROSITE" id="PS51706">
    <property type="entry name" value="G_ENGB"/>
    <property type="match status" value="1"/>
</dbReference>
<reference evidence="7 8" key="1">
    <citation type="submission" date="2014-02" db="EMBL/GenBank/DDBJ databases">
        <title>The genome sequence of Colletotrichum salicis CBS 607.94.</title>
        <authorList>
            <person name="Baroncelli R."/>
            <person name="Thon M.R."/>
        </authorList>
    </citation>
    <scope>NUCLEOTIDE SEQUENCE [LARGE SCALE GENOMIC DNA]</scope>
    <source>
        <strain evidence="7 8">CBS 607.94</strain>
    </source>
</reference>
<feature type="region of interest" description="Disordered" evidence="5">
    <location>
        <begin position="29"/>
        <end position="150"/>
    </location>
</feature>
<sequence length="584" mass="64216">MFKHICNCRALAQRPLLTPQRWMSSRPTYNAWLPQPDADGWYDGRKHPRRLEEFDNGKTARSREKEDQRGGRSGTRPSPPPRSGGAPARRSGGDFTSRSSGDAPRNDRGRDERFSTSLLRRSPPRPRRLSRDDGPPAPKRKGGGFVLMPKLSQEELDKISNHKDIWESRSLYFIPPKRSKEHQQPIRQPKPPRPEPPSRRNRDTAMIASPESIKAAIQISEKDLRLARRPPPPPPEIELQGDGGTIVADPIANDDILPHALAARFFLSPPATFLYSAFRLKHHPLNTTTPEICVVGASNCGKSSFINALTGAASLAKVSDRAGKTVSMNAYGVGPLTGLPFRKPVASPSSAEGGSGGAAKEEKPEHGIILVDTPGYGYASHEEWGHEIVEYINKRTMLRGIILLLSSEKKVSEKDAQIIKLLSDAGRPVMLVFTKMDKALSRKAREEGGIAQRLREAERCFARTGWDGWVKRVYITAARMERGDKSWKVDDGTRSGAAGMAGVRMGVLGLAGVREFVAPEKAEVVARSLAKKKSQGARKEGGVVDEGEKTRLEPGKALESDPAAWSGDVVSFEELEKKFGDWSS</sequence>
<name>A0A135UZE3_9PEZI</name>
<dbReference type="InterPro" id="IPR030393">
    <property type="entry name" value="G_ENGB_dom"/>
</dbReference>
<evidence type="ECO:0000256" key="2">
    <source>
        <dbReference type="ARBA" id="ARBA00022741"/>
    </source>
</evidence>
<feature type="compositionally biased region" description="Basic and acidic residues" evidence="5">
    <location>
        <begin position="42"/>
        <end position="70"/>
    </location>
</feature>